<evidence type="ECO:0000256" key="3">
    <source>
        <dbReference type="ARBA" id="ARBA00004892"/>
    </source>
</evidence>
<dbReference type="PANTHER" id="PTHR30387">
    <property type="entry name" value="MANNONATE DEHYDRATASE"/>
    <property type="match status" value="1"/>
</dbReference>
<evidence type="ECO:0000256" key="4">
    <source>
        <dbReference type="ARBA" id="ARBA00007389"/>
    </source>
</evidence>
<dbReference type="InterPro" id="IPR004628">
    <property type="entry name" value="Man_deHydtase"/>
</dbReference>
<comment type="catalytic activity">
    <reaction evidence="1 11">
        <text>D-mannonate = 2-dehydro-3-deoxy-D-gluconate + H2O</text>
        <dbReference type="Rhea" id="RHEA:20097"/>
        <dbReference type="ChEBI" id="CHEBI:15377"/>
        <dbReference type="ChEBI" id="CHEBI:17767"/>
        <dbReference type="ChEBI" id="CHEBI:57990"/>
        <dbReference type="EC" id="4.2.1.8"/>
    </reaction>
</comment>
<dbReference type="GO" id="GO:0008927">
    <property type="term" value="F:mannonate dehydratase activity"/>
    <property type="evidence" value="ECO:0007669"/>
    <property type="project" value="UniProtKB-EC"/>
</dbReference>
<comment type="caution">
    <text evidence="12">The sequence shown here is derived from an EMBL/GenBank/DDBJ whole genome shotgun (WGS) entry which is preliminary data.</text>
</comment>
<evidence type="ECO:0000313" key="13">
    <source>
        <dbReference type="Proteomes" id="UP001320122"/>
    </source>
</evidence>
<keyword evidence="9 11" id="KW-0456">Lyase</keyword>
<evidence type="ECO:0000256" key="1">
    <source>
        <dbReference type="ARBA" id="ARBA00001794"/>
    </source>
</evidence>
<dbReference type="SUPFAM" id="SSF51658">
    <property type="entry name" value="Xylose isomerase-like"/>
    <property type="match status" value="1"/>
</dbReference>
<keyword evidence="8 11" id="KW-0464">Manganese</keyword>
<sequence length="389" mass="43288">MKYTWRWFGPDDLISLSDVRQAGSTGVVTALHHVPNGTLWSKEDVVERKNVIEAAGLEWSVVESIPVHEDIKTQTPGWEKLADIWAESAINVAGVGVKTICYNFMPVLDWTRTSLHHQLSDGALCLRYDALDAAAFDLFVLKRPGAEADYEESVINAARRRLDEMSVADIDELISNIIAGLPGSEESYSLESFRTRLEAYTGITSATLKDNLAAFLSRVIPQLEPHGIRLAIHPDDPPYSLFGLPRVVSTAQDLRDIADMNASMVNGFTLCAGSLSVRRDNDVCAILEEQAERVHFLHLRNTTVESDGTSFYENAHLDGDVDMVKLVDIVLDIEERRGEQLPFRPDHGHAMLSDLRSGFKPGYPAIGRLRGMAEIRGVERALRAQRRKP</sequence>
<dbReference type="PANTHER" id="PTHR30387:SF2">
    <property type="entry name" value="MANNONATE DEHYDRATASE"/>
    <property type="match status" value="1"/>
</dbReference>
<comment type="similarity">
    <text evidence="4 11">Belongs to the mannonate dehydratase family.</text>
</comment>
<dbReference type="Proteomes" id="UP001320122">
    <property type="component" value="Unassembled WGS sequence"/>
</dbReference>
<dbReference type="Pfam" id="PF03786">
    <property type="entry name" value="UxuA"/>
    <property type="match status" value="1"/>
</dbReference>
<evidence type="ECO:0000256" key="10">
    <source>
        <dbReference type="ARBA" id="ARBA00033474"/>
    </source>
</evidence>
<evidence type="ECO:0000256" key="5">
    <source>
        <dbReference type="ARBA" id="ARBA00012927"/>
    </source>
</evidence>
<reference evidence="12 13" key="1">
    <citation type="journal article" date="2021" name="Front. Microbiol.">
        <title>Aerobic Denitrification and Heterotrophic Sulfur Oxidation in the Genus Halomonas Revealed by Six Novel Species Characterizations and Genome-Based Analysis.</title>
        <authorList>
            <person name="Wang L."/>
            <person name="Shao Z."/>
        </authorList>
    </citation>
    <scope>NUCLEOTIDE SEQUENCE [LARGE SCALE GENOMIC DNA]</scope>
    <source>
        <strain evidence="12 13">MCCC 1A11036</strain>
    </source>
</reference>
<name>A0ABS9AC35_9GAMM</name>
<evidence type="ECO:0000256" key="11">
    <source>
        <dbReference type="HAMAP-Rule" id="MF_00106"/>
    </source>
</evidence>
<dbReference type="EMBL" id="JABFTT010000003">
    <property type="protein sequence ID" value="MCE8019488.1"/>
    <property type="molecule type" value="Genomic_DNA"/>
</dbReference>
<proteinExistence type="inferred from homology"/>
<keyword evidence="7 11" id="KW-0408">Iron</keyword>
<evidence type="ECO:0000256" key="2">
    <source>
        <dbReference type="ARBA" id="ARBA00002713"/>
    </source>
</evidence>
<evidence type="ECO:0000313" key="12">
    <source>
        <dbReference type="EMBL" id="MCE8019488.1"/>
    </source>
</evidence>
<organism evidence="12 13">
    <name type="scientific">Billgrantia zhangzhouensis</name>
    <dbReference type="NCBI Taxonomy" id="2733481"/>
    <lineage>
        <taxon>Bacteria</taxon>
        <taxon>Pseudomonadati</taxon>
        <taxon>Pseudomonadota</taxon>
        <taxon>Gammaproteobacteria</taxon>
        <taxon>Oceanospirillales</taxon>
        <taxon>Halomonadaceae</taxon>
        <taxon>Billgrantia</taxon>
    </lineage>
</organism>
<dbReference type="RefSeq" id="WP_234272880.1">
    <property type="nucleotide sequence ID" value="NZ_JABFTT010000003.1"/>
</dbReference>
<evidence type="ECO:0000256" key="9">
    <source>
        <dbReference type="ARBA" id="ARBA00023239"/>
    </source>
</evidence>
<dbReference type="PIRSF" id="PIRSF016049">
    <property type="entry name" value="Man_dehyd"/>
    <property type="match status" value="1"/>
</dbReference>
<protein>
    <recommendedName>
        <fullName evidence="6 11">Mannonate dehydratase</fullName>
        <ecNumber evidence="5 11">4.2.1.8</ecNumber>
    </recommendedName>
    <alternativeName>
        <fullName evidence="10 11">D-mannonate hydro-lyase</fullName>
    </alternativeName>
</protein>
<dbReference type="NCBIfam" id="NF003027">
    <property type="entry name" value="PRK03906.1"/>
    <property type="match status" value="1"/>
</dbReference>
<accession>A0ABS9AC35</accession>
<dbReference type="EC" id="4.2.1.8" evidence="5 11"/>
<dbReference type="Gene3D" id="3.20.20.150">
    <property type="entry name" value="Divalent-metal-dependent TIM barrel enzymes"/>
    <property type="match status" value="1"/>
</dbReference>
<dbReference type="HAMAP" id="MF_00106">
    <property type="entry name" value="UxuA"/>
    <property type="match status" value="1"/>
</dbReference>
<gene>
    <name evidence="11 12" type="primary">uxuA</name>
    <name evidence="12" type="ORF">HOP51_05035</name>
</gene>
<evidence type="ECO:0000256" key="6">
    <source>
        <dbReference type="ARBA" id="ARBA00016339"/>
    </source>
</evidence>
<evidence type="ECO:0000256" key="8">
    <source>
        <dbReference type="ARBA" id="ARBA00023211"/>
    </source>
</evidence>
<dbReference type="NCBIfam" id="TIGR00695">
    <property type="entry name" value="uxuA"/>
    <property type="match status" value="1"/>
</dbReference>
<comment type="cofactor">
    <cofactor evidence="11">
        <name>Fe(2+)</name>
        <dbReference type="ChEBI" id="CHEBI:29033"/>
    </cofactor>
    <cofactor evidence="11">
        <name>Mn(2+)</name>
        <dbReference type="ChEBI" id="CHEBI:29035"/>
    </cofactor>
</comment>
<keyword evidence="13" id="KW-1185">Reference proteome</keyword>
<evidence type="ECO:0000256" key="7">
    <source>
        <dbReference type="ARBA" id="ARBA00023004"/>
    </source>
</evidence>
<comment type="pathway">
    <text evidence="3 11">Carbohydrate metabolism; pentose and glucuronate interconversion.</text>
</comment>
<dbReference type="InterPro" id="IPR036237">
    <property type="entry name" value="Xyl_isomerase-like_sf"/>
</dbReference>
<comment type="function">
    <text evidence="2 11">Catalyzes the dehydration of D-mannonate.</text>
</comment>